<evidence type="ECO:0000256" key="2">
    <source>
        <dbReference type="ARBA" id="ARBA00023125"/>
    </source>
</evidence>
<accession>A0ABM8TGS2</accession>
<evidence type="ECO:0000259" key="5">
    <source>
        <dbReference type="PROSITE" id="PS51078"/>
    </source>
</evidence>
<keyword evidence="2" id="KW-0238">DNA-binding</keyword>
<dbReference type="Proteomes" id="UP000672657">
    <property type="component" value="Unassembled WGS sequence"/>
</dbReference>
<dbReference type="PROSITE" id="PS51078">
    <property type="entry name" value="ICLR_ED"/>
    <property type="match status" value="1"/>
</dbReference>
<evidence type="ECO:0000256" key="3">
    <source>
        <dbReference type="ARBA" id="ARBA00023163"/>
    </source>
</evidence>
<dbReference type="PANTHER" id="PTHR30136">
    <property type="entry name" value="HELIX-TURN-HELIX TRANSCRIPTIONAL REGULATOR, ICLR FAMILY"/>
    <property type="match status" value="1"/>
</dbReference>
<proteinExistence type="predicted"/>
<dbReference type="InterPro" id="IPR036388">
    <property type="entry name" value="WH-like_DNA-bd_sf"/>
</dbReference>
<organism evidence="6 7">
    <name type="scientific">Cupriavidus numazuensis</name>
    <dbReference type="NCBI Taxonomy" id="221992"/>
    <lineage>
        <taxon>Bacteria</taxon>
        <taxon>Pseudomonadati</taxon>
        <taxon>Pseudomonadota</taxon>
        <taxon>Betaproteobacteria</taxon>
        <taxon>Burkholderiales</taxon>
        <taxon>Burkholderiaceae</taxon>
        <taxon>Cupriavidus</taxon>
    </lineage>
</organism>
<dbReference type="InterPro" id="IPR029016">
    <property type="entry name" value="GAF-like_dom_sf"/>
</dbReference>
<evidence type="ECO:0000259" key="4">
    <source>
        <dbReference type="PROSITE" id="PS51077"/>
    </source>
</evidence>
<feature type="domain" description="HTH iclR-type" evidence="4">
    <location>
        <begin position="8"/>
        <end position="70"/>
    </location>
</feature>
<dbReference type="RefSeq" id="WP_211953709.1">
    <property type="nucleotide sequence ID" value="NZ_CAJPVI010000014.1"/>
</dbReference>
<dbReference type="Pfam" id="PF01614">
    <property type="entry name" value="IclR_C"/>
    <property type="match status" value="1"/>
</dbReference>
<name>A0ABM8TGS2_9BURK</name>
<keyword evidence="1" id="KW-0805">Transcription regulation</keyword>
<comment type="caution">
    <text evidence="6">The sequence shown here is derived from an EMBL/GenBank/DDBJ whole genome shotgun (WGS) entry which is preliminary data.</text>
</comment>
<dbReference type="PROSITE" id="PS51077">
    <property type="entry name" value="HTH_ICLR"/>
    <property type="match status" value="1"/>
</dbReference>
<dbReference type="Pfam" id="PF09339">
    <property type="entry name" value="HTH_IclR"/>
    <property type="match status" value="1"/>
</dbReference>
<dbReference type="EMBL" id="CAJPVI010000014">
    <property type="protein sequence ID" value="CAG2144871.1"/>
    <property type="molecule type" value="Genomic_DNA"/>
</dbReference>
<protein>
    <submittedName>
        <fullName evidence="6">Pca regulon regulatory protein</fullName>
    </submittedName>
</protein>
<gene>
    <name evidence="6" type="primary">pcaR_3</name>
    <name evidence="6" type="ORF">LMG26411_02638</name>
</gene>
<feature type="domain" description="IclR-ED" evidence="5">
    <location>
        <begin position="71"/>
        <end position="254"/>
    </location>
</feature>
<dbReference type="SMART" id="SM00346">
    <property type="entry name" value="HTH_ICLR"/>
    <property type="match status" value="1"/>
</dbReference>
<dbReference type="SUPFAM" id="SSF46785">
    <property type="entry name" value="Winged helix' DNA-binding domain"/>
    <property type="match status" value="1"/>
</dbReference>
<dbReference type="InterPro" id="IPR036390">
    <property type="entry name" value="WH_DNA-bd_sf"/>
</dbReference>
<dbReference type="PANTHER" id="PTHR30136:SF33">
    <property type="entry name" value="TRANSCRIPTIONAL REGULATORY PROTEIN"/>
    <property type="match status" value="1"/>
</dbReference>
<dbReference type="InterPro" id="IPR050707">
    <property type="entry name" value="HTH_MetabolicPath_Reg"/>
</dbReference>
<reference evidence="6 7" key="1">
    <citation type="submission" date="2021-03" db="EMBL/GenBank/DDBJ databases">
        <authorList>
            <person name="Peeters C."/>
        </authorList>
    </citation>
    <scope>NUCLEOTIDE SEQUENCE [LARGE SCALE GENOMIC DNA]</scope>
    <source>
        <strain evidence="6 7">LMG 26411</strain>
    </source>
</reference>
<dbReference type="InterPro" id="IPR014757">
    <property type="entry name" value="Tscrpt_reg_IclR_C"/>
</dbReference>
<dbReference type="InterPro" id="IPR005471">
    <property type="entry name" value="Tscrpt_reg_IclR_N"/>
</dbReference>
<evidence type="ECO:0000256" key="1">
    <source>
        <dbReference type="ARBA" id="ARBA00023015"/>
    </source>
</evidence>
<sequence>MSQSSQVVMTLERGLQVLRAFRAERAPLSNGELARRTGLSRATVSRLTTTLLRLGFIRRVAQGTQFELAPGALGIGHAYLETNPVTRLVHPYMQQVADRLDVSMALAVPNDLDMLYIACRTSARISTLRLGVGSLLPMGSTAIGRAYLWGLPPGPQAQYLAALMEAAGPKAAEAKASIEAAFEDLKRSGTCLSMGEYQRNAWGVALPIRVGREATLMALNFGAVGLNVDPDSIRQNLAPALKNAATELTALLQDVDVEPLPSRFGREA</sequence>
<dbReference type="Gene3D" id="3.30.450.40">
    <property type="match status" value="1"/>
</dbReference>
<evidence type="ECO:0000313" key="7">
    <source>
        <dbReference type="Proteomes" id="UP000672657"/>
    </source>
</evidence>
<evidence type="ECO:0000313" key="6">
    <source>
        <dbReference type="EMBL" id="CAG2144871.1"/>
    </source>
</evidence>
<dbReference type="SUPFAM" id="SSF55781">
    <property type="entry name" value="GAF domain-like"/>
    <property type="match status" value="1"/>
</dbReference>
<keyword evidence="3" id="KW-0804">Transcription</keyword>
<dbReference type="Gene3D" id="1.10.10.10">
    <property type="entry name" value="Winged helix-like DNA-binding domain superfamily/Winged helix DNA-binding domain"/>
    <property type="match status" value="1"/>
</dbReference>
<keyword evidence="7" id="KW-1185">Reference proteome</keyword>